<feature type="compositionally biased region" description="Gly residues" evidence="4">
    <location>
        <begin position="294"/>
        <end position="314"/>
    </location>
</feature>
<dbReference type="PANTHER" id="PTHR47691">
    <property type="entry name" value="REGULATOR-RELATED"/>
    <property type="match status" value="1"/>
</dbReference>
<dbReference type="Pfam" id="PF13401">
    <property type="entry name" value="AAA_22"/>
    <property type="match status" value="1"/>
</dbReference>
<protein>
    <recommendedName>
        <fullName evidence="5">OmpR/PhoB-type domain-containing protein</fullName>
    </recommendedName>
</protein>
<dbReference type="PRINTS" id="PR00364">
    <property type="entry name" value="DISEASERSIST"/>
</dbReference>
<dbReference type="Gene3D" id="3.40.50.300">
    <property type="entry name" value="P-loop containing nucleotide triphosphate hydrolases"/>
    <property type="match status" value="1"/>
</dbReference>
<dbReference type="Gene3D" id="1.25.40.10">
    <property type="entry name" value="Tetratricopeptide repeat domain"/>
    <property type="match status" value="1"/>
</dbReference>
<comment type="caution">
    <text evidence="6">The sequence shown here is derived from an EMBL/GenBank/DDBJ whole genome shotgun (WGS) entry which is preliminary data.</text>
</comment>
<dbReference type="Pfam" id="PF00486">
    <property type="entry name" value="Trans_reg_C"/>
    <property type="match status" value="1"/>
</dbReference>
<dbReference type="PANTHER" id="PTHR47691:SF3">
    <property type="entry name" value="HTH-TYPE TRANSCRIPTIONAL REGULATOR RV0890C-RELATED"/>
    <property type="match status" value="1"/>
</dbReference>
<evidence type="ECO:0000313" key="6">
    <source>
        <dbReference type="EMBL" id="GAA2893034.1"/>
    </source>
</evidence>
<name>A0ABN3W5Y0_9ACTN</name>
<dbReference type="CDD" id="cd15831">
    <property type="entry name" value="BTAD"/>
    <property type="match status" value="1"/>
</dbReference>
<dbReference type="RefSeq" id="WP_344978136.1">
    <property type="nucleotide sequence ID" value="NZ_BAAAVI010000050.1"/>
</dbReference>
<accession>A0ABN3W5Y0</accession>
<feature type="DNA-binding region" description="OmpR/PhoB-type" evidence="3">
    <location>
        <begin position="1"/>
        <end position="106"/>
    </location>
</feature>
<keyword evidence="7" id="KW-1185">Reference proteome</keyword>
<organism evidence="6 7">
    <name type="scientific">Streptosporangium fragile</name>
    <dbReference type="NCBI Taxonomy" id="46186"/>
    <lineage>
        <taxon>Bacteria</taxon>
        <taxon>Bacillati</taxon>
        <taxon>Actinomycetota</taxon>
        <taxon>Actinomycetes</taxon>
        <taxon>Streptosporangiales</taxon>
        <taxon>Streptosporangiaceae</taxon>
        <taxon>Streptosporangium</taxon>
    </lineage>
</organism>
<gene>
    <name evidence="6" type="ORF">GCM10010517_57560</name>
</gene>
<dbReference type="Gene3D" id="1.10.10.10">
    <property type="entry name" value="Winged helix-like DNA-binding domain superfamily/Winged helix DNA-binding domain"/>
    <property type="match status" value="1"/>
</dbReference>
<dbReference type="SMART" id="SM01043">
    <property type="entry name" value="BTAD"/>
    <property type="match status" value="1"/>
</dbReference>
<feature type="compositionally biased region" description="Gly residues" evidence="4">
    <location>
        <begin position="276"/>
        <end position="286"/>
    </location>
</feature>
<feature type="region of interest" description="Disordered" evidence="4">
    <location>
        <begin position="264"/>
        <end position="339"/>
    </location>
</feature>
<proteinExistence type="inferred from homology"/>
<reference evidence="6 7" key="1">
    <citation type="journal article" date="2019" name="Int. J. Syst. Evol. Microbiol.">
        <title>The Global Catalogue of Microorganisms (GCM) 10K type strain sequencing project: providing services to taxonomists for standard genome sequencing and annotation.</title>
        <authorList>
            <consortium name="The Broad Institute Genomics Platform"/>
            <consortium name="The Broad Institute Genome Sequencing Center for Infectious Disease"/>
            <person name="Wu L."/>
            <person name="Ma J."/>
        </authorList>
    </citation>
    <scope>NUCLEOTIDE SEQUENCE [LARGE SCALE GENOMIC DNA]</scope>
    <source>
        <strain evidence="6 7">JCM 6242</strain>
    </source>
</reference>
<dbReference type="InterPro" id="IPR058852">
    <property type="entry name" value="HTH_77"/>
</dbReference>
<dbReference type="InterPro" id="IPR027417">
    <property type="entry name" value="P-loop_NTPase"/>
</dbReference>
<evidence type="ECO:0000259" key="5">
    <source>
        <dbReference type="PROSITE" id="PS51755"/>
    </source>
</evidence>
<dbReference type="Pfam" id="PF25872">
    <property type="entry name" value="HTH_77"/>
    <property type="match status" value="1"/>
</dbReference>
<dbReference type="InterPro" id="IPR016032">
    <property type="entry name" value="Sig_transdc_resp-reg_C-effctor"/>
</dbReference>
<dbReference type="SUPFAM" id="SSF46894">
    <property type="entry name" value="C-terminal effector domain of the bipartite response regulators"/>
    <property type="match status" value="1"/>
</dbReference>
<sequence>MGTGFEFRVLGPVEVLHDGRPVPVRAAKQRVLLASLLLDAGRVVPVGTLVTRLWGESPPDGARNTLQNYVMRLRRVLAGAARAAGTAGDGENGPVLTRPQGYLIEAAGDAVDLHRFDALVRHARAAAAAGAADRASVLLREALGLWRGQPLSDVPSEPLQREVVPVLAERRLGAVELRIQADLLLGRHAEVLPELRELTTGHPLQERFWAQRMLALYRSGRQGEALECYRAVSGLLAEELGVDPGAELRELHRRILAADPALMTPVPACARPPSTTGGGPGDCSHGGGDDGDDGTAGGGVSGGGRSDGGVSGGGRSDDAHRGAPAGAGPRGAARAPGNLPAEMTTFVGRERQLADARRLLESARLVTLTGVGGVGKTRLALRAATRVARSFPDGVWLADLAPLTEPELLDRAVAEALGVRDQSARPGVDVLVEHLRGKETLLVLDNCEHVVGAVATLTAALLRAAPGLRVLATSRQRLGLPGEHFLRVPPLTVPARDDAGQPLTRYEAVRLLTDRTAASAPDFRITERNRGAVAQLCRRLDGIPLAIELAAVRLGTLSIEEILERLDDRFRLLSDGGSQISPRYHRTLRGVVDWSHDLCTEQERRLWARLSVFSGGFDLAAAETVCSGDGLAREDVMDVLAGLAHKSIVTVTRAGGRTRYRLPETIRQYGRQRLRDLGQDTALRRRHLDHYRALVRRAATDWCGPREVEWLSRLRRELPNLRTALEFSISEPGEAQAGVEIATNLTRTRCWFFSSTLGEGRHWLGRALALAPCPPGPLRVSAAALHAWIALFQGDQRAAVAFLADHRDAARRLGDTSAAAVTYIEGAHAMLVRGDARAIPMLARARERFRRGGEIGDAHMATMLWAMSAAFFGDRDTAVAAGLEYLADAETRGAAWAYSWALWSRGLMELRHGDLGEAVALFRDSLRRQWAIDDSWGPVWGVEGLAWTAAAAGRHDYAARLLGAAHRLRQSTGVVLAGLRPFRDAHAEADGLVRLALGSRAYETAFDEGARTGDVTRLALGENPVT</sequence>
<evidence type="ECO:0000256" key="4">
    <source>
        <dbReference type="SAM" id="MobiDB-lite"/>
    </source>
</evidence>
<keyword evidence="2 3" id="KW-0238">DNA-binding</keyword>
<dbReference type="InterPro" id="IPR049945">
    <property type="entry name" value="AAA_22"/>
</dbReference>
<dbReference type="SUPFAM" id="SSF52540">
    <property type="entry name" value="P-loop containing nucleoside triphosphate hydrolases"/>
    <property type="match status" value="1"/>
</dbReference>
<evidence type="ECO:0000256" key="2">
    <source>
        <dbReference type="ARBA" id="ARBA00023125"/>
    </source>
</evidence>
<dbReference type="InterPro" id="IPR011990">
    <property type="entry name" value="TPR-like_helical_dom_sf"/>
</dbReference>
<dbReference type="InterPro" id="IPR005158">
    <property type="entry name" value="BTAD"/>
</dbReference>
<evidence type="ECO:0000313" key="7">
    <source>
        <dbReference type="Proteomes" id="UP001500831"/>
    </source>
</evidence>
<dbReference type="PROSITE" id="PS51755">
    <property type="entry name" value="OMPR_PHOB"/>
    <property type="match status" value="1"/>
</dbReference>
<dbReference type="EMBL" id="BAAAVI010000050">
    <property type="protein sequence ID" value="GAA2893034.1"/>
    <property type="molecule type" value="Genomic_DNA"/>
</dbReference>
<dbReference type="Pfam" id="PF03704">
    <property type="entry name" value="BTAD"/>
    <property type="match status" value="1"/>
</dbReference>
<comment type="similarity">
    <text evidence="1">Belongs to the AfsR/DnrI/RedD regulatory family.</text>
</comment>
<feature type="compositionally biased region" description="Low complexity" evidence="4">
    <location>
        <begin position="322"/>
        <end position="337"/>
    </location>
</feature>
<evidence type="ECO:0000256" key="3">
    <source>
        <dbReference type="PROSITE-ProRule" id="PRU01091"/>
    </source>
</evidence>
<dbReference type="InterPro" id="IPR036388">
    <property type="entry name" value="WH-like_DNA-bd_sf"/>
</dbReference>
<evidence type="ECO:0000256" key="1">
    <source>
        <dbReference type="ARBA" id="ARBA00005820"/>
    </source>
</evidence>
<feature type="domain" description="OmpR/PhoB-type" evidence="5">
    <location>
        <begin position="1"/>
        <end position="106"/>
    </location>
</feature>
<dbReference type="Proteomes" id="UP001500831">
    <property type="component" value="Unassembled WGS sequence"/>
</dbReference>
<dbReference type="SMART" id="SM00862">
    <property type="entry name" value="Trans_reg_C"/>
    <property type="match status" value="1"/>
</dbReference>
<dbReference type="SUPFAM" id="SSF48452">
    <property type="entry name" value="TPR-like"/>
    <property type="match status" value="2"/>
</dbReference>
<dbReference type="InterPro" id="IPR001867">
    <property type="entry name" value="OmpR/PhoB-type_DNA-bd"/>
</dbReference>